<dbReference type="Gene3D" id="1.10.10.10">
    <property type="entry name" value="Winged helix-like DNA-binding domain superfamily/Winged helix DNA-binding domain"/>
    <property type="match status" value="1"/>
</dbReference>
<proteinExistence type="predicted"/>
<gene>
    <name evidence="1" type="ORF">HNP33_001364</name>
</gene>
<evidence type="ECO:0000313" key="2">
    <source>
        <dbReference type="Proteomes" id="UP000562492"/>
    </source>
</evidence>
<sequence>MTSLPDTLPLAARILLALADLQDAPGAEVSLPRLARHLGASASVLMRELSLMGDVALGVNASAGPGWVKVRQADNRWLVSLALSGRALAAGLQQTR</sequence>
<evidence type="ECO:0000313" key="1">
    <source>
        <dbReference type="EMBL" id="MBB6577309.1"/>
    </source>
</evidence>
<dbReference type="RefSeq" id="WP_184706670.1">
    <property type="nucleotide sequence ID" value="NZ_JACHKZ010000006.1"/>
</dbReference>
<dbReference type="EMBL" id="JACHKZ010000006">
    <property type="protein sequence ID" value="MBB6577309.1"/>
    <property type="molecule type" value="Genomic_DNA"/>
</dbReference>
<dbReference type="Proteomes" id="UP000562492">
    <property type="component" value="Unassembled WGS sequence"/>
</dbReference>
<comment type="caution">
    <text evidence="1">The sequence shown here is derived from an EMBL/GenBank/DDBJ whole genome shotgun (WGS) entry which is preliminary data.</text>
</comment>
<reference evidence="1 2" key="1">
    <citation type="submission" date="2020-08" db="EMBL/GenBank/DDBJ databases">
        <title>Functional genomics of gut bacteria from endangered species of beetles.</title>
        <authorList>
            <person name="Carlos-Shanley C."/>
        </authorList>
    </citation>
    <scope>NUCLEOTIDE SEQUENCE [LARGE SCALE GENOMIC DNA]</scope>
    <source>
        <strain evidence="1 2">S00124</strain>
    </source>
</reference>
<keyword evidence="2" id="KW-1185">Reference proteome</keyword>
<organism evidence="1 2">
    <name type="scientific">Comamonas odontotermitis</name>
    <dbReference type="NCBI Taxonomy" id="379895"/>
    <lineage>
        <taxon>Bacteria</taxon>
        <taxon>Pseudomonadati</taxon>
        <taxon>Pseudomonadota</taxon>
        <taxon>Betaproteobacteria</taxon>
        <taxon>Burkholderiales</taxon>
        <taxon>Comamonadaceae</taxon>
        <taxon>Comamonas</taxon>
    </lineage>
</organism>
<dbReference type="InterPro" id="IPR036388">
    <property type="entry name" value="WH-like_DNA-bd_sf"/>
</dbReference>
<name>A0ABR6RDT1_9BURK</name>
<accession>A0ABR6RDT1</accession>
<protein>
    <submittedName>
        <fullName evidence="1">FdhD protein</fullName>
    </submittedName>
</protein>